<protein>
    <submittedName>
        <fullName evidence="7">Murein hydrolase regulator LrgA</fullName>
    </submittedName>
</protein>
<dbReference type="InterPro" id="IPR005538">
    <property type="entry name" value="LrgA/CidA"/>
</dbReference>
<evidence type="ECO:0000256" key="3">
    <source>
        <dbReference type="ARBA" id="ARBA00022692"/>
    </source>
</evidence>
<keyword evidence="8" id="KW-1185">Reference proteome</keyword>
<name>A0A1Y0D1E2_9GAMM</name>
<evidence type="ECO:0000313" key="8">
    <source>
        <dbReference type="Proteomes" id="UP000243937"/>
    </source>
</evidence>
<dbReference type="KEGG" id="opf:CBP31_00730"/>
<proteinExistence type="predicted"/>
<dbReference type="GO" id="GO:0005886">
    <property type="term" value="C:plasma membrane"/>
    <property type="evidence" value="ECO:0007669"/>
    <property type="project" value="UniProtKB-SubCell"/>
</dbReference>
<evidence type="ECO:0000256" key="1">
    <source>
        <dbReference type="ARBA" id="ARBA00004651"/>
    </source>
</evidence>
<keyword evidence="5 6" id="KW-0472">Membrane</keyword>
<evidence type="ECO:0000256" key="4">
    <source>
        <dbReference type="ARBA" id="ARBA00022989"/>
    </source>
</evidence>
<dbReference type="Pfam" id="PF03788">
    <property type="entry name" value="LrgA"/>
    <property type="match status" value="1"/>
</dbReference>
<dbReference type="AlphaFoldDB" id="A0A1Y0D1E2"/>
<dbReference type="PANTHER" id="PTHR33931:SF5">
    <property type="entry name" value="UPF0299 MEMBRANE PROTEIN YOHJ"/>
    <property type="match status" value="1"/>
</dbReference>
<keyword evidence="3 6" id="KW-0812">Transmembrane</keyword>
<comment type="subcellular location">
    <subcellularLocation>
        <location evidence="1">Cell membrane</location>
        <topology evidence="1">Multi-pass membrane protein</topology>
    </subcellularLocation>
</comment>
<dbReference type="Proteomes" id="UP000243937">
    <property type="component" value="Chromosome"/>
</dbReference>
<feature type="transmembrane region" description="Helical" evidence="6">
    <location>
        <begin position="20"/>
        <end position="43"/>
    </location>
</feature>
<keyword evidence="4 6" id="KW-1133">Transmembrane helix</keyword>
<dbReference type="GO" id="GO:0016787">
    <property type="term" value="F:hydrolase activity"/>
    <property type="evidence" value="ECO:0007669"/>
    <property type="project" value="UniProtKB-KW"/>
</dbReference>
<reference evidence="7 8" key="1">
    <citation type="journal article" date="2014" name="Int. J. Syst. Evol. Microbiol.">
        <title>Oceanisphaera profunda sp. nov., a marine bacterium isolated from deep-sea sediment, and emended description of the genus Oceanisphaera.</title>
        <authorList>
            <person name="Xu Z."/>
            <person name="Zhang X.Y."/>
            <person name="Su H.N."/>
            <person name="Yu Z.C."/>
            <person name="Liu C."/>
            <person name="Li H."/>
            <person name="Chen X.L."/>
            <person name="Song X.Y."/>
            <person name="Xie B.B."/>
            <person name="Qin Q.L."/>
            <person name="Zhou B.C."/>
            <person name="Shi M."/>
            <person name="Huang Y."/>
            <person name="Zhang Y.Z."/>
        </authorList>
    </citation>
    <scope>NUCLEOTIDE SEQUENCE [LARGE SCALE GENOMIC DNA]</scope>
    <source>
        <strain evidence="7 8">SM1222</strain>
    </source>
</reference>
<evidence type="ECO:0000256" key="6">
    <source>
        <dbReference type="SAM" id="Phobius"/>
    </source>
</evidence>
<dbReference type="OrthoDB" id="385012at2"/>
<evidence type="ECO:0000256" key="2">
    <source>
        <dbReference type="ARBA" id="ARBA00022475"/>
    </source>
</evidence>
<keyword evidence="7" id="KW-0378">Hydrolase</keyword>
<accession>A0A1Y0D1E2</accession>
<feature type="transmembrane region" description="Helical" evidence="6">
    <location>
        <begin position="101"/>
        <end position="124"/>
    </location>
</feature>
<gene>
    <name evidence="7" type="ORF">CBP31_00730</name>
</gene>
<feature type="transmembrane region" description="Helical" evidence="6">
    <location>
        <begin position="49"/>
        <end position="69"/>
    </location>
</feature>
<dbReference type="EMBL" id="CP021377">
    <property type="protein sequence ID" value="ART81338.1"/>
    <property type="molecule type" value="Genomic_DNA"/>
</dbReference>
<evidence type="ECO:0000313" key="7">
    <source>
        <dbReference type="EMBL" id="ART81338.1"/>
    </source>
</evidence>
<evidence type="ECO:0000256" key="5">
    <source>
        <dbReference type="ARBA" id="ARBA00023136"/>
    </source>
</evidence>
<keyword evidence="2" id="KW-1003">Cell membrane</keyword>
<dbReference type="PANTHER" id="PTHR33931">
    <property type="entry name" value="HOLIN-LIKE PROTEIN CIDA-RELATED"/>
    <property type="match status" value="1"/>
</dbReference>
<organism evidence="7 8">
    <name type="scientific">Oceanisphaera profunda</name>
    <dbReference type="NCBI Taxonomy" id="1416627"/>
    <lineage>
        <taxon>Bacteria</taxon>
        <taxon>Pseudomonadati</taxon>
        <taxon>Pseudomonadota</taxon>
        <taxon>Gammaproteobacteria</taxon>
        <taxon>Aeromonadales</taxon>
        <taxon>Aeromonadaceae</taxon>
        <taxon>Oceanisphaera</taxon>
    </lineage>
</organism>
<sequence>MCKRFSAASCALVKHPLFIWLRGFALLLACLIIGKAIAGILPFAFPGSIIGLLLLFLLLISQLVPLSWVHQSGQLLLRHMALLFIPVAAGLLGYVDVLSEGLGLILSAAFSGLVLILIVVGRLYQRMQA</sequence>
<feature type="transmembrane region" description="Helical" evidence="6">
    <location>
        <begin position="76"/>
        <end position="95"/>
    </location>
</feature>